<dbReference type="AlphaFoldDB" id="A0A9D1GWP2"/>
<accession>A0A9D1GWP2</accession>
<reference evidence="2" key="1">
    <citation type="submission" date="2020-10" db="EMBL/GenBank/DDBJ databases">
        <authorList>
            <person name="Gilroy R."/>
        </authorList>
    </citation>
    <scope>NUCLEOTIDE SEQUENCE</scope>
    <source>
        <strain evidence="2">ChiGjej1B1-24693</strain>
    </source>
</reference>
<dbReference type="PANTHER" id="PTHR33169">
    <property type="entry name" value="PADR-FAMILY TRANSCRIPTIONAL REGULATOR"/>
    <property type="match status" value="1"/>
</dbReference>
<dbReference type="Proteomes" id="UP000886842">
    <property type="component" value="Unassembled WGS sequence"/>
</dbReference>
<dbReference type="EMBL" id="DVLP01000105">
    <property type="protein sequence ID" value="HIT74667.1"/>
    <property type="molecule type" value="Genomic_DNA"/>
</dbReference>
<feature type="domain" description="Transcription regulator PadR N-terminal" evidence="1">
    <location>
        <begin position="15"/>
        <end position="88"/>
    </location>
</feature>
<proteinExistence type="predicted"/>
<evidence type="ECO:0000259" key="1">
    <source>
        <dbReference type="Pfam" id="PF03551"/>
    </source>
</evidence>
<feature type="non-terminal residue" evidence="2">
    <location>
        <position position="215"/>
    </location>
</feature>
<dbReference type="Gene3D" id="1.10.10.10">
    <property type="entry name" value="Winged helix-like DNA-binding domain superfamily/Winged helix DNA-binding domain"/>
    <property type="match status" value="1"/>
</dbReference>
<reference evidence="2" key="2">
    <citation type="journal article" date="2021" name="PeerJ">
        <title>Extensive microbial diversity within the chicken gut microbiome revealed by metagenomics and culture.</title>
        <authorList>
            <person name="Gilroy R."/>
            <person name="Ravi A."/>
            <person name="Getino M."/>
            <person name="Pursley I."/>
            <person name="Horton D.L."/>
            <person name="Alikhan N.F."/>
            <person name="Baker D."/>
            <person name="Gharbi K."/>
            <person name="Hall N."/>
            <person name="Watson M."/>
            <person name="Adriaenssens E.M."/>
            <person name="Foster-Nyarko E."/>
            <person name="Jarju S."/>
            <person name="Secka A."/>
            <person name="Antonio M."/>
            <person name="Oren A."/>
            <person name="Chaudhuri R.R."/>
            <person name="La Ragione R."/>
            <person name="Hildebrand F."/>
            <person name="Pallen M.J."/>
        </authorList>
    </citation>
    <scope>NUCLEOTIDE SEQUENCE</scope>
    <source>
        <strain evidence="2">ChiGjej1B1-24693</strain>
    </source>
</reference>
<organism evidence="2 3">
    <name type="scientific">Candidatus Avipropionibacterium avicola</name>
    <dbReference type="NCBI Taxonomy" id="2840701"/>
    <lineage>
        <taxon>Bacteria</taxon>
        <taxon>Bacillati</taxon>
        <taxon>Actinomycetota</taxon>
        <taxon>Actinomycetes</taxon>
        <taxon>Propionibacteriales</taxon>
        <taxon>Propionibacteriaceae</taxon>
        <taxon>Propionibacteriaceae incertae sedis</taxon>
        <taxon>Candidatus Avipropionibacterium</taxon>
    </lineage>
</organism>
<dbReference type="SUPFAM" id="SSF46785">
    <property type="entry name" value="Winged helix' DNA-binding domain"/>
    <property type="match status" value="1"/>
</dbReference>
<dbReference type="Pfam" id="PF03551">
    <property type="entry name" value="PadR"/>
    <property type="match status" value="1"/>
</dbReference>
<comment type="caution">
    <text evidence="2">The sequence shown here is derived from an EMBL/GenBank/DDBJ whole genome shotgun (WGS) entry which is preliminary data.</text>
</comment>
<dbReference type="InterPro" id="IPR036390">
    <property type="entry name" value="WH_DNA-bd_sf"/>
</dbReference>
<protein>
    <submittedName>
        <fullName evidence="2">PadR family transcriptional regulator</fullName>
    </submittedName>
</protein>
<dbReference type="InterPro" id="IPR052509">
    <property type="entry name" value="Metal_resp_DNA-bind_regulator"/>
</dbReference>
<gene>
    <name evidence="2" type="ORF">IAA98_03695</name>
</gene>
<dbReference type="InterPro" id="IPR036388">
    <property type="entry name" value="WH-like_DNA-bd_sf"/>
</dbReference>
<evidence type="ECO:0000313" key="2">
    <source>
        <dbReference type="EMBL" id="HIT74667.1"/>
    </source>
</evidence>
<evidence type="ECO:0000313" key="3">
    <source>
        <dbReference type="Proteomes" id="UP000886842"/>
    </source>
</evidence>
<sequence>MARTATLTPLQLAALGVLLERAMHPYEAYQLLAERRTDMVVKLKPGTLYHAIGRLAESGHLRVVGTDRAGNRPERTTYEITDLGRTAFLDAIAEIVRVPVYEYPRFPLGLSEIHNFEPDRARELLSERHRVLTGEADALATALERCDERGIPRVHVLEVEYALHQTRAEVTWLESLIERIGDDHALPWHGAPTPETLQAVSAVACEHGSALHPLP</sequence>
<dbReference type="PANTHER" id="PTHR33169:SF27">
    <property type="entry name" value="TRANSCRIPTIONAL REGULATOR PADR FAMILY PROTEIN"/>
    <property type="match status" value="1"/>
</dbReference>
<name>A0A9D1GWP2_9ACTN</name>
<dbReference type="InterPro" id="IPR005149">
    <property type="entry name" value="Tscrpt_reg_PadR_N"/>
</dbReference>